<dbReference type="AlphaFoldDB" id="A0AAV0Z5W0"/>
<accession>A0AAV0Z5W0</accession>
<keyword evidence="1" id="KW-0472">Membrane</keyword>
<keyword evidence="1" id="KW-0812">Transmembrane</keyword>
<evidence type="ECO:0000313" key="2">
    <source>
        <dbReference type="EMBL" id="CAI8592179.1"/>
    </source>
</evidence>
<dbReference type="PANTHER" id="PTHR36743:SF1">
    <property type="entry name" value="OS04G0495300 PROTEIN"/>
    <property type="match status" value="1"/>
</dbReference>
<keyword evidence="3" id="KW-1185">Reference proteome</keyword>
<evidence type="ECO:0000256" key="1">
    <source>
        <dbReference type="SAM" id="Phobius"/>
    </source>
</evidence>
<gene>
    <name evidence="2" type="ORF">VFH_I026760</name>
</gene>
<dbReference type="PANTHER" id="PTHR36743">
    <property type="entry name" value="OS04G0495300 PROTEIN"/>
    <property type="match status" value="1"/>
</dbReference>
<reference evidence="2 3" key="1">
    <citation type="submission" date="2023-01" db="EMBL/GenBank/DDBJ databases">
        <authorList>
            <person name="Kreplak J."/>
        </authorList>
    </citation>
    <scope>NUCLEOTIDE SEQUENCE [LARGE SCALE GENOMIC DNA]</scope>
</reference>
<keyword evidence="1" id="KW-1133">Transmembrane helix</keyword>
<dbReference type="EMBL" id="OX451735">
    <property type="protein sequence ID" value="CAI8592179.1"/>
    <property type="molecule type" value="Genomic_DNA"/>
</dbReference>
<feature type="transmembrane region" description="Helical" evidence="1">
    <location>
        <begin position="146"/>
        <end position="165"/>
    </location>
</feature>
<evidence type="ECO:0000313" key="3">
    <source>
        <dbReference type="Proteomes" id="UP001157006"/>
    </source>
</evidence>
<protein>
    <submittedName>
        <fullName evidence="2">Uncharacterized protein</fullName>
    </submittedName>
</protein>
<sequence>MGLSASKRVNNSLQNSTQFDSACNSVFLQSLSLTQHAFEGVLPYQLKTASDQIHTILSYSHYPLIHKWLPSPPDRTQVDSALRHVLPPDHHHENVLRLPLFKEWARYLYTDAVVSSATKALIRRVPVGVAGIVGISAVARPGPGPALLGTFVGAYSLGVALFIFLDCGVNLAFYSWIMSCHCSSFFLHSENEKFNGGSSADELNNTCHALMLDIHCLAVCSEQKQQTPPGRRSTSGTDTGILLRCCD</sequence>
<name>A0AAV0Z5W0_VICFA</name>
<organism evidence="2 3">
    <name type="scientific">Vicia faba</name>
    <name type="common">Broad bean</name>
    <name type="synonym">Faba vulgaris</name>
    <dbReference type="NCBI Taxonomy" id="3906"/>
    <lineage>
        <taxon>Eukaryota</taxon>
        <taxon>Viridiplantae</taxon>
        <taxon>Streptophyta</taxon>
        <taxon>Embryophyta</taxon>
        <taxon>Tracheophyta</taxon>
        <taxon>Spermatophyta</taxon>
        <taxon>Magnoliopsida</taxon>
        <taxon>eudicotyledons</taxon>
        <taxon>Gunneridae</taxon>
        <taxon>Pentapetalae</taxon>
        <taxon>rosids</taxon>
        <taxon>fabids</taxon>
        <taxon>Fabales</taxon>
        <taxon>Fabaceae</taxon>
        <taxon>Papilionoideae</taxon>
        <taxon>50 kb inversion clade</taxon>
        <taxon>NPAAA clade</taxon>
        <taxon>Hologalegina</taxon>
        <taxon>IRL clade</taxon>
        <taxon>Fabeae</taxon>
        <taxon>Vicia</taxon>
    </lineage>
</organism>
<dbReference type="Proteomes" id="UP001157006">
    <property type="component" value="Chromosome 1S"/>
</dbReference>
<proteinExistence type="predicted"/>